<keyword evidence="3" id="KW-1003">Cell membrane</keyword>
<proteinExistence type="inferred from homology"/>
<keyword evidence="6 8" id="KW-1133">Transmembrane helix</keyword>
<evidence type="ECO:0000313" key="9">
    <source>
        <dbReference type="EMBL" id="SMQ12415.1"/>
    </source>
</evidence>
<feature type="transmembrane region" description="Helical" evidence="8">
    <location>
        <begin position="15"/>
        <end position="39"/>
    </location>
</feature>
<evidence type="ECO:0000256" key="6">
    <source>
        <dbReference type="ARBA" id="ARBA00022989"/>
    </source>
</evidence>
<dbReference type="InterPro" id="IPR007227">
    <property type="entry name" value="Cell_shape_determining_MreD"/>
</dbReference>
<comment type="subcellular location">
    <subcellularLocation>
        <location evidence="1">Cell membrane</location>
        <topology evidence="1">Multi-pass membrane protein</topology>
    </subcellularLocation>
</comment>
<dbReference type="EMBL" id="FXUV01000021">
    <property type="protein sequence ID" value="SMQ12415.1"/>
    <property type="molecule type" value="Genomic_DNA"/>
</dbReference>
<dbReference type="GO" id="GO:0008360">
    <property type="term" value="P:regulation of cell shape"/>
    <property type="evidence" value="ECO:0007669"/>
    <property type="project" value="UniProtKB-KW"/>
</dbReference>
<dbReference type="AlphaFoldDB" id="A0A238TCA1"/>
<dbReference type="EMBL" id="FXUV02000014">
    <property type="protein sequence ID" value="SNB61836.1"/>
    <property type="molecule type" value="Genomic_DNA"/>
</dbReference>
<evidence type="ECO:0000256" key="1">
    <source>
        <dbReference type="ARBA" id="ARBA00004651"/>
    </source>
</evidence>
<evidence type="ECO:0000256" key="5">
    <source>
        <dbReference type="ARBA" id="ARBA00022960"/>
    </source>
</evidence>
<reference evidence="9" key="1">
    <citation type="submission" date="2017-05" db="EMBL/GenBank/DDBJ databases">
        <authorList>
            <person name="Song R."/>
            <person name="Chenine A.L."/>
            <person name="Ruprecht R.M."/>
        </authorList>
    </citation>
    <scope>NUCLEOTIDE SEQUENCE</scope>
    <source>
        <strain evidence="9">Kingella_eburonensis</strain>
    </source>
</reference>
<comment type="similarity">
    <text evidence="2">Belongs to the MreD family.</text>
</comment>
<dbReference type="GO" id="GO:0005886">
    <property type="term" value="C:plasma membrane"/>
    <property type="evidence" value="ECO:0007669"/>
    <property type="project" value="UniProtKB-SubCell"/>
</dbReference>
<evidence type="ECO:0000313" key="10">
    <source>
        <dbReference type="EMBL" id="SNB61836.1"/>
    </source>
</evidence>
<dbReference type="NCBIfam" id="TIGR03426">
    <property type="entry name" value="shape_MreD"/>
    <property type="match status" value="1"/>
</dbReference>
<organism evidence="10 11">
    <name type="scientific">Kingella negevensis</name>
    <dbReference type="NCBI Taxonomy" id="1522312"/>
    <lineage>
        <taxon>Bacteria</taxon>
        <taxon>Pseudomonadati</taxon>
        <taxon>Pseudomonadota</taxon>
        <taxon>Betaproteobacteria</taxon>
        <taxon>Neisseriales</taxon>
        <taxon>Neisseriaceae</taxon>
        <taxon>Kingella</taxon>
    </lineage>
</organism>
<dbReference type="PANTHER" id="PTHR37484:SF1">
    <property type="entry name" value="ROD SHAPE-DETERMINING PROTEIN MRED"/>
    <property type="match status" value="1"/>
</dbReference>
<dbReference type="Pfam" id="PF04093">
    <property type="entry name" value="MreD"/>
    <property type="match status" value="1"/>
</dbReference>
<accession>A0A238TCA1</accession>
<feature type="transmembrane region" description="Helical" evidence="8">
    <location>
        <begin position="59"/>
        <end position="92"/>
    </location>
</feature>
<evidence type="ECO:0000256" key="4">
    <source>
        <dbReference type="ARBA" id="ARBA00022692"/>
    </source>
</evidence>
<keyword evidence="4 8" id="KW-0812">Transmembrane</keyword>
<dbReference type="InterPro" id="IPR026034">
    <property type="entry name" value="MreD_proteobac"/>
</dbReference>
<dbReference type="PANTHER" id="PTHR37484">
    <property type="entry name" value="ROD SHAPE-DETERMINING PROTEIN MRED"/>
    <property type="match status" value="1"/>
</dbReference>
<feature type="transmembrane region" description="Helical" evidence="8">
    <location>
        <begin position="139"/>
        <end position="162"/>
    </location>
</feature>
<protein>
    <submittedName>
        <fullName evidence="10">Rod shape-determining protein MreD</fullName>
    </submittedName>
</protein>
<keyword evidence="11" id="KW-1185">Reference proteome</keyword>
<dbReference type="OrthoDB" id="5297408at2"/>
<sequence length="167" mass="19472">MNESEAFYNKIPKKLIYISFFLAFFVDFIPLSGSLFFWLPEFTALILMYWIINRPQNVGIGTAFILGLLLDIGTSAPLGEHALAYIFSAYIIVHNRRQIVLYNYGIQAIVVFTALMCNEMILSLIRWRVSHHFLGWLEFVAPFVGAWLWPLLNKVMVSILNFRYLRR</sequence>
<evidence type="ECO:0000313" key="11">
    <source>
        <dbReference type="Proteomes" id="UP000215450"/>
    </source>
</evidence>
<evidence type="ECO:0000256" key="7">
    <source>
        <dbReference type="ARBA" id="ARBA00023136"/>
    </source>
</evidence>
<name>A0A238TCA1_9NEIS</name>
<gene>
    <name evidence="10" type="primary">mreD</name>
    <name evidence="10" type="ORF">KEBURONENSIS_00901</name>
    <name evidence="9" type="ORF">KEBURONENSIS_01314</name>
</gene>
<keyword evidence="5" id="KW-0133">Cell shape</keyword>
<dbReference type="Proteomes" id="UP000215450">
    <property type="component" value="Unassembled WGS sequence"/>
</dbReference>
<keyword evidence="7 8" id="KW-0472">Membrane</keyword>
<evidence type="ECO:0000256" key="3">
    <source>
        <dbReference type="ARBA" id="ARBA00022475"/>
    </source>
</evidence>
<reference evidence="10 11" key="2">
    <citation type="submission" date="2017-06" db="EMBL/GenBank/DDBJ databases">
        <authorList>
            <person name="Kim H.J."/>
            <person name="Triplett B.A."/>
        </authorList>
    </citation>
    <scope>NUCLEOTIDE SEQUENCE [LARGE SCALE GENOMIC DNA]</scope>
    <source>
        <strain evidence="10">Kingella_eburonensis</strain>
    </source>
</reference>
<feature type="transmembrane region" description="Helical" evidence="8">
    <location>
        <begin position="104"/>
        <end position="127"/>
    </location>
</feature>
<dbReference type="STRING" id="1522312.GCA_900177895_01221"/>
<evidence type="ECO:0000256" key="2">
    <source>
        <dbReference type="ARBA" id="ARBA00007776"/>
    </source>
</evidence>
<dbReference type="PIRSF" id="PIRSF018472">
    <property type="entry name" value="MreD_proteobac"/>
    <property type="match status" value="1"/>
</dbReference>
<evidence type="ECO:0000256" key="8">
    <source>
        <dbReference type="SAM" id="Phobius"/>
    </source>
</evidence>
<dbReference type="RefSeq" id="WP_095062630.1">
    <property type="nucleotide sequence ID" value="NZ_FXUV02000014.1"/>
</dbReference>